<dbReference type="InterPro" id="IPR001138">
    <property type="entry name" value="Zn2Cys6_DnaBD"/>
</dbReference>
<keyword evidence="4" id="KW-0804">Transcription</keyword>
<evidence type="ECO:0000256" key="3">
    <source>
        <dbReference type="ARBA" id="ARBA00023015"/>
    </source>
</evidence>
<sequence>MPPDTAPKSGRGGSRSSVACTRCRRYRTKCVRPTLTSVCEGCTNLGLASECRNPKRGEDQGHRAFRRRYPDEAALDGGEATASRPVVNAVNSSNNGPSSSEVEAACLVLARLGEAPVESSRSAVLPPMDQVKEALHAFRNSYFQLGFLPLALFVSQLEREPETVSLFLLLAILTASARFTPSLVQRFGSANAATDFYVKEARKLIGEEMLKPSLPACQAFFVLSAHHWGCHGGDEESAMLMGVATRMAGLLCLHEESTYALPPDATAGQVIHAEAARRTFWLIASQEDLTAGRRRHAPFSLENIDVLLPCDEDTLALGVLPRARASLRGTRPAIAEPSTIDLPSRSLFATMLQSNHAWGKVARLAVAAQTGKEIPPWCLNSDFDVLNRELNDWYKHLPPHHRWSTKNLLAMRALGHDLAFFEITVLHHLSGIVLRKTYLGCADGGRVAEVERFWTIFAREMIQGALDLVSVFDEFAATRSLTLGMPPILIFGVYVSGTVFGYLCRWPDLCWELAGQARPSLGRCLSILDLLKDIWPMASCWRDDLLELYSQEAGESGAGFRITAILEQMKNHFDGIYRHAPPSTSAEPLAQASWPSPLPSPSSTHRPSPPSTFPSGDALPRPTPAAQSRAPGAPEAVGQTLNQESAIAEYDPRAAGAGFPTLPARLGAEFNTPLEDDYLAFYSGAGFALDLGMSWDWRPSEEGEPSRAGGLGL</sequence>
<dbReference type="InParanoid" id="A0A1Y2FCV3"/>
<evidence type="ECO:0000259" key="7">
    <source>
        <dbReference type="PROSITE" id="PS50048"/>
    </source>
</evidence>
<evidence type="ECO:0000313" key="8">
    <source>
        <dbReference type="EMBL" id="ORY81760.1"/>
    </source>
</evidence>
<gene>
    <name evidence="8" type="ORF">BCR35DRAFT_352269</name>
</gene>
<evidence type="ECO:0000256" key="4">
    <source>
        <dbReference type="ARBA" id="ARBA00023163"/>
    </source>
</evidence>
<evidence type="ECO:0000256" key="6">
    <source>
        <dbReference type="SAM" id="MobiDB-lite"/>
    </source>
</evidence>
<reference evidence="8 9" key="1">
    <citation type="submission" date="2016-07" db="EMBL/GenBank/DDBJ databases">
        <title>Pervasive Adenine N6-methylation of Active Genes in Fungi.</title>
        <authorList>
            <consortium name="DOE Joint Genome Institute"/>
            <person name="Mondo S.J."/>
            <person name="Dannebaum R.O."/>
            <person name="Kuo R.C."/>
            <person name="Labutti K."/>
            <person name="Haridas S."/>
            <person name="Kuo A."/>
            <person name="Salamov A."/>
            <person name="Ahrendt S.R."/>
            <person name="Lipzen A."/>
            <person name="Sullivan W."/>
            <person name="Andreopoulos W.B."/>
            <person name="Clum A."/>
            <person name="Lindquist E."/>
            <person name="Daum C."/>
            <person name="Ramamoorthy G.K."/>
            <person name="Gryganskyi A."/>
            <person name="Culley D."/>
            <person name="Magnuson J.K."/>
            <person name="James T.Y."/>
            <person name="O'Malley M.A."/>
            <person name="Stajich J.E."/>
            <person name="Spatafora J.W."/>
            <person name="Visel A."/>
            <person name="Grigoriev I.V."/>
        </authorList>
    </citation>
    <scope>NUCLEOTIDE SEQUENCE [LARGE SCALE GENOMIC DNA]</scope>
    <source>
        <strain evidence="8 9">62-1032</strain>
    </source>
</reference>
<dbReference type="GO" id="GO:0008270">
    <property type="term" value="F:zinc ion binding"/>
    <property type="evidence" value="ECO:0007669"/>
    <property type="project" value="InterPro"/>
</dbReference>
<name>A0A1Y2FCV3_9BASI</name>
<dbReference type="EMBL" id="MCGR01000022">
    <property type="protein sequence ID" value="ORY81760.1"/>
    <property type="molecule type" value="Genomic_DNA"/>
</dbReference>
<dbReference type="PROSITE" id="PS50048">
    <property type="entry name" value="ZN2_CY6_FUNGAL_2"/>
    <property type="match status" value="1"/>
</dbReference>
<dbReference type="PANTHER" id="PTHR47338:SF5">
    <property type="entry name" value="ZN(II)2CYS6 TRANSCRIPTION FACTOR (EUROFUNG)"/>
    <property type="match status" value="1"/>
</dbReference>
<dbReference type="CDD" id="cd12148">
    <property type="entry name" value="fungal_TF_MHR"/>
    <property type="match status" value="1"/>
</dbReference>
<dbReference type="InterPro" id="IPR050815">
    <property type="entry name" value="TF_fung"/>
</dbReference>
<keyword evidence="5" id="KW-0539">Nucleus</keyword>
<organism evidence="8 9">
    <name type="scientific">Leucosporidium creatinivorum</name>
    <dbReference type="NCBI Taxonomy" id="106004"/>
    <lineage>
        <taxon>Eukaryota</taxon>
        <taxon>Fungi</taxon>
        <taxon>Dikarya</taxon>
        <taxon>Basidiomycota</taxon>
        <taxon>Pucciniomycotina</taxon>
        <taxon>Microbotryomycetes</taxon>
        <taxon>Leucosporidiales</taxon>
        <taxon>Leucosporidium</taxon>
    </lineage>
</organism>
<evidence type="ECO:0000256" key="1">
    <source>
        <dbReference type="ARBA" id="ARBA00004123"/>
    </source>
</evidence>
<accession>A0A1Y2FCV3</accession>
<dbReference type="SUPFAM" id="SSF57701">
    <property type="entry name" value="Zn2/Cys6 DNA-binding domain"/>
    <property type="match status" value="1"/>
</dbReference>
<dbReference type="PROSITE" id="PS00463">
    <property type="entry name" value="ZN2_CY6_FUNGAL_1"/>
    <property type="match status" value="1"/>
</dbReference>
<evidence type="ECO:0000256" key="2">
    <source>
        <dbReference type="ARBA" id="ARBA00022723"/>
    </source>
</evidence>
<dbReference type="OrthoDB" id="2399539at2759"/>
<dbReference type="InterPro" id="IPR036864">
    <property type="entry name" value="Zn2-C6_fun-type_DNA-bd_sf"/>
</dbReference>
<dbReference type="GO" id="GO:0000981">
    <property type="term" value="F:DNA-binding transcription factor activity, RNA polymerase II-specific"/>
    <property type="evidence" value="ECO:0007669"/>
    <property type="project" value="InterPro"/>
</dbReference>
<keyword evidence="2" id="KW-0479">Metal-binding</keyword>
<comment type="subcellular location">
    <subcellularLocation>
        <location evidence="1">Nucleus</location>
    </subcellularLocation>
</comment>
<feature type="region of interest" description="Disordered" evidence="6">
    <location>
        <begin position="582"/>
        <end position="637"/>
    </location>
</feature>
<evidence type="ECO:0000256" key="5">
    <source>
        <dbReference type="ARBA" id="ARBA00023242"/>
    </source>
</evidence>
<evidence type="ECO:0000313" key="9">
    <source>
        <dbReference type="Proteomes" id="UP000193467"/>
    </source>
</evidence>
<dbReference type="GO" id="GO:0006351">
    <property type="term" value="P:DNA-templated transcription"/>
    <property type="evidence" value="ECO:0007669"/>
    <property type="project" value="InterPro"/>
</dbReference>
<dbReference type="STRING" id="106004.A0A1Y2FCV3"/>
<comment type="caution">
    <text evidence="8">The sequence shown here is derived from an EMBL/GenBank/DDBJ whole genome shotgun (WGS) entry which is preliminary data.</text>
</comment>
<dbReference type="GO" id="GO:0003677">
    <property type="term" value="F:DNA binding"/>
    <property type="evidence" value="ECO:0007669"/>
    <property type="project" value="InterPro"/>
</dbReference>
<dbReference type="InterPro" id="IPR007219">
    <property type="entry name" value="XnlR_reg_dom"/>
</dbReference>
<dbReference type="Proteomes" id="UP000193467">
    <property type="component" value="Unassembled WGS sequence"/>
</dbReference>
<protein>
    <recommendedName>
        <fullName evidence="7">Zn(2)-C6 fungal-type domain-containing protein</fullName>
    </recommendedName>
</protein>
<proteinExistence type="predicted"/>
<dbReference type="CDD" id="cd00067">
    <property type="entry name" value="GAL4"/>
    <property type="match status" value="1"/>
</dbReference>
<dbReference type="AlphaFoldDB" id="A0A1Y2FCV3"/>
<keyword evidence="9" id="KW-1185">Reference proteome</keyword>
<dbReference type="GO" id="GO:0005634">
    <property type="term" value="C:nucleus"/>
    <property type="evidence" value="ECO:0007669"/>
    <property type="project" value="UniProtKB-SubCell"/>
</dbReference>
<keyword evidence="3" id="KW-0805">Transcription regulation</keyword>
<dbReference type="PANTHER" id="PTHR47338">
    <property type="entry name" value="ZN(II)2CYS6 TRANSCRIPTION FACTOR (EUROFUNG)-RELATED"/>
    <property type="match status" value="1"/>
</dbReference>
<dbReference type="Pfam" id="PF04082">
    <property type="entry name" value="Fungal_trans"/>
    <property type="match status" value="1"/>
</dbReference>
<feature type="domain" description="Zn(2)-C6 fungal-type" evidence="7">
    <location>
        <begin position="19"/>
        <end position="53"/>
    </location>
</feature>